<dbReference type="EMBL" id="JACMSC010000004">
    <property type="protein sequence ID" value="KAG6526614.1"/>
    <property type="molecule type" value="Genomic_DNA"/>
</dbReference>
<evidence type="ECO:0000256" key="10">
    <source>
        <dbReference type="ARBA" id="ARBA00022777"/>
    </source>
</evidence>
<dbReference type="SMART" id="SM00220">
    <property type="entry name" value="S_TKc"/>
    <property type="match status" value="1"/>
</dbReference>
<comment type="subcellular location">
    <subcellularLocation>
        <location evidence="1">Cell membrane</location>
        <topology evidence="1">Single-pass membrane protein</topology>
    </subcellularLocation>
</comment>
<proteinExistence type="predicted"/>
<dbReference type="SUPFAM" id="SSF56112">
    <property type="entry name" value="Protein kinase-like (PK-like)"/>
    <property type="match status" value="1"/>
</dbReference>
<evidence type="ECO:0000256" key="18">
    <source>
        <dbReference type="SAM" id="SignalP"/>
    </source>
</evidence>
<dbReference type="FunFam" id="1.10.510.10:FF:000146">
    <property type="entry name" value="LRR receptor-like serine/threonine-protein kinase IOS1"/>
    <property type="match status" value="1"/>
</dbReference>
<evidence type="ECO:0000256" key="13">
    <source>
        <dbReference type="ARBA" id="ARBA00023136"/>
    </source>
</evidence>
<dbReference type="Gene3D" id="1.10.510.10">
    <property type="entry name" value="Transferase(Phosphotransferase) domain 1"/>
    <property type="match status" value="1"/>
</dbReference>
<dbReference type="InterPro" id="IPR001611">
    <property type="entry name" value="Leu-rich_rpt"/>
</dbReference>
<keyword evidence="7" id="KW-0812">Transmembrane</keyword>
<dbReference type="SUPFAM" id="SSF52058">
    <property type="entry name" value="L domain-like"/>
    <property type="match status" value="1"/>
</dbReference>
<accession>A0A8J5HSZ4</accession>
<dbReference type="PANTHER" id="PTHR45631:SF202">
    <property type="entry name" value="SENESCENCE-INDUCED RECEPTOR-LIKE SERINE_THREONINE-PROTEIN KINASE"/>
    <property type="match status" value="1"/>
</dbReference>
<dbReference type="CDD" id="cd14066">
    <property type="entry name" value="STKc_IRAK"/>
    <property type="match status" value="1"/>
</dbReference>
<dbReference type="Pfam" id="PF07714">
    <property type="entry name" value="PK_Tyr_Ser-Thr"/>
    <property type="match status" value="1"/>
</dbReference>
<dbReference type="PROSITE" id="PS50011">
    <property type="entry name" value="PROTEIN_KINASE_DOM"/>
    <property type="match status" value="1"/>
</dbReference>
<dbReference type="PANTHER" id="PTHR45631">
    <property type="entry name" value="OS07G0107800 PROTEIN-RELATED"/>
    <property type="match status" value="1"/>
</dbReference>
<dbReference type="InterPro" id="IPR001245">
    <property type="entry name" value="Ser-Thr/Tyr_kinase_cat_dom"/>
</dbReference>
<dbReference type="InterPro" id="IPR032675">
    <property type="entry name" value="LRR_dom_sf"/>
</dbReference>
<feature type="signal peptide" evidence="18">
    <location>
        <begin position="1"/>
        <end position="25"/>
    </location>
</feature>
<organism evidence="20 21">
    <name type="scientific">Zingiber officinale</name>
    <name type="common">Ginger</name>
    <name type="synonym">Amomum zingiber</name>
    <dbReference type="NCBI Taxonomy" id="94328"/>
    <lineage>
        <taxon>Eukaryota</taxon>
        <taxon>Viridiplantae</taxon>
        <taxon>Streptophyta</taxon>
        <taxon>Embryophyta</taxon>
        <taxon>Tracheophyta</taxon>
        <taxon>Spermatophyta</taxon>
        <taxon>Magnoliopsida</taxon>
        <taxon>Liliopsida</taxon>
        <taxon>Zingiberales</taxon>
        <taxon>Zingiberaceae</taxon>
        <taxon>Zingiber</taxon>
    </lineage>
</organism>
<evidence type="ECO:0000256" key="9">
    <source>
        <dbReference type="ARBA" id="ARBA00022741"/>
    </source>
</evidence>
<evidence type="ECO:0000313" key="21">
    <source>
        <dbReference type="Proteomes" id="UP000734854"/>
    </source>
</evidence>
<evidence type="ECO:0000256" key="16">
    <source>
        <dbReference type="ARBA" id="ARBA00048679"/>
    </source>
</evidence>
<evidence type="ECO:0000313" key="20">
    <source>
        <dbReference type="EMBL" id="KAG6526614.1"/>
    </source>
</evidence>
<comment type="catalytic activity">
    <reaction evidence="16">
        <text>L-seryl-[protein] + ATP = O-phospho-L-seryl-[protein] + ADP + H(+)</text>
        <dbReference type="Rhea" id="RHEA:17989"/>
        <dbReference type="Rhea" id="RHEA-COMP:9863"/>
        <dbReference type="Rhea" id="RHEA-COMP:11604"/>
        <dbReference type="ChEBI" id="CHEBI:15378"/>
        <dbReference type="ChEBI" id="CHEBI:29999"/>
        <dbReference type="ChEBI" id="CHEBI:30616"/>
        <dbReference type="ChEBI" id="CHEBI:83421"/>
        <dbReference type="ChEBI" id="CHEBI:456216"/>
        <dbReference type="EC" id="2.7.11.1"/>
    </reaction>
</comment>
<dbReference type="InterPro" id="IPR000719">
    <property type="entry name" value="Prot_kinase_dom"/>
</dbReference>
<dbReference type="Pfam" id="PF12819">
    <property type="entry name" value="Malectin_like"/>
    <property type="match status" value="1"/>
</dbReference>
<feature type="domain" description="Protein kinase" evidence="19">
    <location>
        <begin position="536"/>
        <end position="809"/>
    </location>
</feature>
<dbReference type="AlphaFoldDB" id="A0A8J5HSZ4"/>
<evidence type="ECO:0000256" key="7">
    <source>
        <dbReference type="ARBA" id="ARBA00022692"/>
    </source>
</evidence>
<sequence>MEKMTVAWCCLLVGFAAIAVVQVHCQLPDTQGFISIDCGIEEGSTYSDPITNLTYVSDGSYIDTGVNANISREHVTEQQARSFLNVRSFPNSSRNCYDITGITIGSKYLLRAMFMYGNYDGRNSRSISFDLYLGVNLWKTINLTDPATTFWTEALAVALDDAFSVCLVNTGKGTPFVSAMDVRPLSDGIYPEFFCSDGFRLVAVAVAVRYPDDKYDRLWDSYINIPLWTEISTNSTVNNLAIDFFEAPSVVMQTAVTPANSSNLYYSWKLDPGDLSEVLAVLYFSEFLTLTGNMSRQFYIYLNDFLWYNQPFDTPLLLKNYVYGLNPIVGYQQYNMTLQALSNSTLPPILNAMEILTRMGDSNVATNSEDVDAILTIKELYQIKRNWRGDPCSPRGNVSSSGLTGTINTAFARFGEIQYLDLSNNNITGTIPGFLGRLSSLKLLDLTNNNLTGSIPSELLAEAQNELLTLRFVDLQIIISFIFYYQNNKGYGIGNPVNQQKRPIFNEIQKHQEVQSSPLQFENRQFTYLELKDITNNFNRVLGEGGFGTVYYGCLKDGLEVAVKMRSEAAPQGPMEFLSEAQFLLRVHHRNLVSMVGYCKDGNYMGLVYEYMAQGTVRDHLKGRTQNMTSLSWQQRLQIAVESAQGLEYLHTACKPPIIHRDVKTANILLSERFEAKISDFGISKTLSEADTHILTIVMGTAGYLDPEYHVTSQLSSKSDVYSFGVVILELVTGQAPIVTSADKAHISVWVRQRLTRGNVEDVVDPRLHNEYDVNSVWKCIDTALGCLARAPQARPTMGNVVAQLKSSLELENLRIKNGNSVASSQSMFTSSY</sequence>
<feature type="binding site" evidence="17">
    <location>
        <position position="564"/>
    </location>
    <ligand>
        <name>ATP</name>
        <dbReference type="ChEBI" id="CHEBI:30616"/>
    </ligand>
</feature>
<dbReference type="Pfam" id="PF13855">
    <property type="entry name" value="LRR_8"/>
    <property type="match status" value="1"/>
</dbReference>
<dbReference type="InterPro" id="IPR008271">
    <property type="entry name" value="Ser/Thr_kinase_AS"/>
</dbReference>
<name>A0A8J5HSZ4_ZINOF</name>
<keyword evidence="14" id="KW-0675">Receptor</keyword>
<evidence type="ECO:0000256" key="5">
    <source>
        <dbReference type="ARBA" id="ARBA00022614"/>
    </source>
</evidence>
<evidence type="ECO:0000259" key="19">
    <source>
        <dbReference type="PROSITE" id="PS50011"/>
    </source>
</evidence>
<keyword evidence="10" id="KW-0418">Kinase</keyword>
<keyword evidence="8" id="KW-0677">Repeat</keyword>
<dbReference type="PRINTS" id="PR00019">
    <property type="entry name" value="LEURICHRPT"/>
</dbReference>
<reference evidence="20 21" key="1">
    <citation type="submission" date="2020-08" db="EMBL/GenBank/DDBJ databases">
        <title>Plant Genome Project.</title>
        <authorList>
            <person name="Zhang R.-G."/>
        </authorList>
    </citation>
    <scope>NUCLEOTIDE SEQUENCE [LARGE SCALE GENOMIC DNA]</scope>
    <source>
        <tissue evidence="20">Rhizome</tissue>
    </source>
</reference>
<keyword evidence="13" id="KW-0472">Membrane</keyword>
<keyword evidence="18" id="KW-0732">Signal</keyword>
<keyword evidence="3" id="KW-0723">Serine/threonine-protein kinase</keyword>
<keyword evidence="12" id="KW-1133">Transmembrane helix</keyword>
<evidence type="ECO:0000256" key="12">
    <source>
        <dbReference type="ARBA" id="ARBA00022989"/>
    </source>
</evidence>
<evidence type="ECO:0000256" key="2">
    <source>
        <dbReference type="ARBA" id="ARBA00012513"/>
    </source>
</evidence>
<dbReference type="GO" id="GO:0004674">
    <property type="term" value="F:protein serine/threonine kinase activity"/>
    <property type="evidence" value="ECO:0007669"/>
    <property type="project" value="UniProtKB-KW"/>
</dbReference>
<keyword evidence="5" id="KW-0433">Leucine-rich repeat</keyword>
<dbReference type="GO" id="GO:0005524">
    <property type="term" value="F:ATP binding"/>
    <property type="evidence" value="ECO:0007669"/>
    <property type="project" value="UniProtKB-UniRule"/>
</dbReference>
<dbReference type="Gene3D" id="3.30.200.20">
    <property type="entry name" value="Phosphorylase Kinase, domain 1"/>
    <property type="match status" value="1"/>
</dbReference>
<gene>
    <name evidence="20" type="ORF">ZIOFF_016606</name>
</gene>
<dbReference type="InterPro" id="IPR017441">
    <property type="entry name" value="Protein_kinase_ATP_BS"/>
</dbReference>
<evidence type="ECO:0000256" key="1">
    <source>
        <dbReference type="ARBA" id="ARBA00004162"/>
    </source>
</evidence>
<keyword evidence="11 17" id="KW-0067">ATP-binding</keyword>
<comment type="catalytic activity">
    <reaction evidence="15">
        <text>L-threonyl-[protein] + ATP = O-phospho-L-threonyl-[protein] + ADP + H(+)</text>
        <dbReference type="Rhea" id="RHEA:46608"/>
        <dbReference type="Rhea" id="RHEA-COMP:11060"/>
        <dbReference type="Rhea" id="RHEA-COMP:11605"/>
        <dbReference type="ChEBI" id="CHEBI:15378"/>
        <dbReference type="ChEBI" id="CHEBI:30013"/>
        <dbReference type="ChEBI" id="CHEBI:30616"/>
        <dbReference type="ChEBI" id="CHEBI:61977"/>
        <dbReference type="ChEBI" id="CHEBI:456216"/>
        <dbReference type="EC" id="2.7.11.1"/>
    </reaction>
</comment>
<keyword evidence="21" id="KW-1185">Reference proteome</keyword>
<evidence type="ECO:0000256" key="6">
    <source>
        <dbReference type="ARBA" id="ARBA00022679"/>
    </source>
</evidence>
<evidence type="ECO:0000256" key="8">
    <source>
        <dbReference type="ARBA" id="ARBA00022737"/>
    </source>
</evidence>
<feature type="chain" id="PRO_5035256748" description="non-specific serine/threonine protein kinase" evidence="18">
    <location>
        <begin position="26"/>
        <end position="833"/>
    </location>
</feature>
<dbReference type="Proteomes" id="UP000734854">
    <property type="component" value="Unassembled WGS sequence"/>
</dbReference>
<dbReference type="Gene3D" id="3.80.10.10">
    <property type="entry name" value="Ribonuclease Inhibitor"/>
    <property type="match status" value="1"/>
</dbReference>
<dbReference type="PROSITE" id="PS00107">
    <property type="entry name" value="PROTEIN_KINASE_ATP"/>
    <property type="match status" value="1"/>
</dbReference>
<evidence type="ECO:0000256" key="14">
    <source>
        <dbReference type="ARBA" id="ARBA00023170"/>
    </source>
</evidence>
<dbReference type="EC" id="2.7.11.1" evidence="2"/>
<evidence type="ECO:0000256" key="17">
    <source>
        <dbReference type="PROSITE-ProRule" id="PRU10141"/>
    </source>
</evidence>
<evidence type="ECO:0000256" key="4">
    <source>
        <dbReference type="ARBA" id="ARBA00022553"/>
    </source>
</evidence>
<dbReference type="GO" id="GO:0005886">
    <property type="term" value="C:plasma membrane"/>
    <property type="evidence" value="ECO:0007669"/>
    <property type="project" value="UniProtKB-SubCell"/>
</dbReference>
<protein>
    <recommendedName>
        <fullName evidence="2">non-specific serine/threonine protein kinase</fullName>
        <ecNumber evidence="2">2.7.11.1</ecNumber>
    </recommendedName>
</protein>
<dbReference type="InterPro" id="IPR024788">
    <property type="entry name" value="Malectin-like_Carb-bd_dom"/>
</dbReference>
<evidence type="ECO:0000256" key="15">
    <source>
        <dbReference type="ARBA" id="ARBA00047899"/>
    </source>
</evidence>
<dbReference type="FunFam" id="3.30.200.20:FF:000039">
    <property type="entry name" value="receptor-like protein kinase FERONIA"/>
    <property type="match status" value="1"/>
</dbReference>
<keyword evidence="9 17" id="KW-0547">Nucleotide-binding</keyword>
<comment type="caution">
    <text evidence="20">The sequence shown here is derived from an EMBL/GenBank/DDBJ whole genome shotgun (WGS) entry which is preliminary data.</text>
</comment>
<evidence type="ECO:0000256" key="3">
    <source>
        <dbReference type="ARBA" id="ARBA00022527"/>
    </source>
</evidence>
<keyword evidence="6" id="KW-0808">Transferase</keyword>
<dbReference type="InterPro" id="IPR011009">
    <property type="entry name" value="Kinase-like_dom_sf"/>
</dbReference>
<dbReference type="PROSITE" id="PS00108">
    <property type="entry name" value="PROTEIN_KINASE_ST"/>
    <property type="match status" value="1"/>
</dbReference>
<evidence type="ECO:0000256" key="11">
    <source>
        <dbReference type="ARBA" id="ARBA00022840"/>
    </source>
</evidence>
<keyword evidence="4" id="KW-0597">Phosphoprotein</keyword>